<feature type="transmembrane region" description="Helical" evidence="5">
    <location>
        <begin position="121"/>
        <end position="139"/>
    </location>
</feature>
<comment type="subcellular location">
    <subcellularLocation>
        <location evidence="1">Membrane</location>
        <topology evidence="1">Multi-pass membrane protein</topology>
    </subcellularLocation>
</comment>
<evidence type="ECO:0000256" key="5">
    <source>
        <dbReference type="SAM" id="Phobius"/>
    </source>
</evidence>
<feature type="transmembrane region" description="Helical" evidence="5">
    <location>
        <begin position="145"/>
        <end position="166"/>
    </location>
</feature>
<evidence type="ECO:0000256" key="1">
    <source>
        <dbReference type="ARBA" id="ARBA00004141"/>
    </source>
</evidence>
<dbReference type="InterPro" id="IPR000620">
    <property type="entry name" value="EamA_dom"/>
</dbReference>
<organism evidence="7">
    <name type="scientific">hydrothermal vent metagenome</name>
    <dbReference type="NCBI Taxonomy" id="652676"/>
    <lineage>
        <taxon>unclassified sequences</taxon>
        <taxon>metagenomes</taxon>
        <taxon>ecological metagenomes</taxon>
    </lineage>
</organism>
<dbReference type="PANTHER" id="PTHR32322">
    <property type="entry name" value="INNER MEMBRANE TRANSPORTER"/>
    <property type="match status" value="1"/>
</dbReference>
<accession>A0A3B1AKE3</accession>
<evidence type="ECO:0000313" key="7">
    <source>
        <dbReference type="EMBL" id="VAX00334.1"/>
    </source>
</evidence>
<feature type="transmembrane region" description="Helical" evidence="5">
    <location>
        <begin position="30"/>
        <end position="52"/>
    </location>
</feature>
<feature type="transmembrane region" description="Helical" evidence="5">
    <location>
        <begin position="178"/>
        <end position="197"/>
    </location>
</feature>
<feature type="transmembrane region" description="Helical" evidence="5">
    <location>
        <begin position="209"/>
        <end position="231"/>
    </location>
</feature>
<keyword evidence="4 5" id="KW-0472">Membrane</keyword>
<evidence type="ECO:0000256" key="3">
    <source>
        <dbReference type="ARBA" id="ARBA00022989"/>
    </source>
</evidence>
<keyword evidence="3 5" id="KW-1133">Transmembrane helix</keyword>
<evidence type="ECO:0000256" key="2">
    <source>
        <dbReference type="ARBA" id="ARBA00022692"/>
    </source>
</evidence>
<gene>
    <name evidence="7" type="ORF">MNBD_GAMMA22-116</name>
</gene>
<feature type="domain" description="EamA" evidence="6">
    <location>
        <begin position="147"/>
        <end position="282"/>
    </location>
</feature>
<dbReference type="SUPFAM" id="SSF103481">
    <property type="entry name" value="Multidrug resistance efflux transporter EmrE"/>
    <property type="match status" value="2"/>
</dbReference>
<dbReference type="Pfam" id="PF00892">
    <property type="entry name" value="EamA"/>
    <property type="match status" value="2"/>
</dbReference>
<keyword evidence="2 5" id="KW-0812">Transmembrane</keyword>
<proteinExistence type="predicted"/>
<dbReference type="InterPro" id="IPR050638">
    <property type="entry name" value="AA-Vitamin_Transporters"/>
</dbReference>
<feature type="transmembrane region" description="Helical" evidence="5">
    <location>
        <begin position="90"/>
        <end position="109"/>
    </location>
</feature>
<feature type="transmembrane region" description="Helical" evidence="5">
    <location>
        <begin position="240"/>
        <end position="259"/>
    </location>
</feature>
<feature type="domain" description="EamA" evidence="6">
    <location>
        <begin position="3"/>
        <end position="135"/>
    </location>
</feature>
<reference evidence="7" key="1">
    <citation type="submission" date="2018-06" db="EMBL/GenBank/DDBJ databases">
        <authorList>
            <person name="Zhirakovskaya E."/>
        </authorList>
    </citation>
    <scope>NUCLEOTIDE SEQUENCE</scope>
</reference>
<feature type="transmembrane region" description="Helical" evidence="5">
    <location>
        <begin position="265"/>
        <end position="284"/>
    </location>
</feature>
<evidence type="ECO:0000259" key="6">
    <source>
        <dbReference type="Pfam" id="PF00892"/>
    </source>
</evidence>
<dbReference type="EMBL" id="UOFS01000043">
    <property type="protein sequence ID" value="VAX00334.1"/>
    <property type="molecule type" value="Genomic_DNA"/>
</dbReference>
<feature type="transmembrane region" description="Helical" evidence="5">
    <location>
        <begin position="64"/>
        <end position="84"/>
    </location>
</feature>
<protein>
    <submittedName>
        <fullName evidence="7">Permease of the drug/metabolite transporter (DMT) superfamily</fullName>
    </submittedName>
</protein>
<sequence>MSVVISFLTVILVWATTPLAIKWSAQGFGFSFGVLLRMCIALVLSFVLVKIFKISMPWYQSARRTYMVAGLAIYCMMTLSYWGSQYIPSGLISVIFGLTPIVTGILAALWLKENSLTMEKLVGLSLGFSGLYFIFGVAGELGQSAGYGIVAILLAVVFHSFSIVWLKSLKTSLPSLSITAGGLTYALPLYFLTWIVADGSLPTEFPITAIVSSIYLGVIGSVLGFVLFIYVVKHVEASKVALITLVTPVFALLIGSILNDEEISSTTYFGTAMITIGLIFYLYAGQLFKIFFRQSVKD</sequence>
<evidence type="ECO:0000256" key="4">
    <source>
        <dbReference type="ARBA" id="ARBA00023136"/>
    </source>
</evidence>
<dbReference type="PANTHER" id="PTHR32322:SF2">
    <property type="entry name" value="EAMA DOMAIN-CONTAINING PROTEIN"/>
    <property type="match status" value="1"/>
</dbReference>
<dbReference type="AlphaFoldDB" id="A0A3B1AKE3"/>
<dbReference type="InterPro" id="IPR037185">
    <property type="entry name" value="EmrE-like"/>
</dbReference>
<name>A0A3B1AKE3_9ZZZZ</name>
<dbReference type="GO" id="GO:0016020">
    <property type="term" value="C:membrane"/>
    <property type="evidence" value="ECO:0007669"/>
    <property type="project" value="UniProtKB-SubCell"/>
</dbReference>